<evidence type="ECO:0000313" key="2">
    <source>
        <dbReference type="Proteomes" id="UP000531594"/>
    </source>
</evidence>
<sequence>MSVLIVHRNTLFGSESTMVGNGIAVNVVTNPSLTQPTPSCTVLEKATNGLPLLIVCSKAIPYGNRLKS</sequence>
<name>A0A7X0LYR2_9BACI</name>
<comment type="caution">
    <text evidence="1">The sequence shown here is derived from an EMBL/GenBank/DDBJ whole genome shotgun (WGS) entry which is preliminary data.</text>
</comment>
<dbReference type="Proteomes" id="UP000531594">
    <property type="component" value="Unassembled WGS sequence"/>
</dbReference>
<proteinExistence type="predicted"/>
<evidence type="ECO:0000313" key="1">
    <source>
        <dbReference type="EMBL" id="MBB6447704.1"/>
    </source>
</evidence>
<reference evidence="1 2" key="1">
    <citation type="submission" date="2020-08" db="EMBL/GenBank/DDBJ databases">
        <title>Genomic Encyclopedia of Type Strains, Phase IV (KMG-IV): sequencing the most valuable type-strain genomes for metagenomic binning, comparative biology and taxonomic classification.</title>
        <authorList>
            <person name="Goeker M."/>
        </authorList>
    </citation>
    <scope>NUCLEOTIDE SEQUENCE [LARGE SCALE GENOMIC DNA]</scope>
    <source>
        <strain evidence="1 2">DSM 5391</strain>
    </source>
</reference>
<dbReference type="EMBL" id="JACHGK010000027">
    <property type="protein sequence ID" value="MBB6447704.1"/>
    <property type="molecule type" value="Genomic_DNA"/>
</dbReference>
<keyword evidence="2" id="KW-1185">Reference proteome</keyword>
<protein>
    <submittedName>
        <fullName evidence="1">Uncharacterized protein</fullName>
    </submittedName>
</protein>
<gene>
    <name evidence="1" type="ORF">HNR53_004413</name>
</gene>
<accession>A0A7X0LYR2</accession>
<dbReference type="AlphaFoldDB" id="A0A7X0LYR2"/>
<organism evidence="1 2">
    <name type="scientific">Bacillus benzoevorans</name>
    <dbReference type="NCBI Taxonomy" id="1456"/>
    <lineage>
        <taxon>Bacteria</taxon>
        <taxon>Bacillati</taxon>
        <taxon>Bacillota</taxon>
        <taxon>Bacilli</taxon>
        <taxon>Bacillales</taxon>
        <taxon>Bacillaceae</taxon>
        <taxon>Bacillus</taxon>
    </lineage>
</organism>